<dbReference type="NCBIfam" id="TIGR00611">
    <property type="entry name" value="recf"/>
    <property type="match status" value="1"/>
</dbReference>
<evidence type="ECO:0000256" key="1">
    <source>
        <dbReference type="ARBA" id="ARBA00004496"/>
    </source>
</evidence>
<dbReference type="CDD" id="cd03242">
    <property type="entry name" value="ABC_RecF"/>
    <property type="match status" value="1"/>
</dbReference>
<dbReference type="PROSITE" id="PS00617">
    <property type="entry name" value="RECF_1"/>
    <property type="match status" value="1"/>
</dbReference>
<dbReference type="GO" id="GO:0003697">
    <property type="term" value="F:single-stranded DNA binding"/>
    <property type="evidence" value="ECO:0007669"/>
    <property type="project" value="UniProtKB-UniRule"/>
</dbReference>
<evidence type="ECO:0000256" key="4">
    <source>
        <dbReference type="ARBA" id="ARBA00022490"/>
    </source>
</evidence>
<keyword evidence="10 12" id="KW-0234">DNA repair</keyword>
<protein>
    <recommendedName>
        <fullName evidence="3 12">DNA replication and repair protein RecF</fullName>
    </recommendedName>
</protein>
<gene>
    <name evidence="12 15" type="primary">recF</name>
    <name evidence="15" type="ORF">IAA89_05370</name>
</gene>
<dbReference type="GO" id="GO:0009432">
    <property type="term" value="P:SOS response"/>
    <property type="evidence" value="ECO:0007669"/>
    <property type="project" value="UniProtKB-UniRule"/>
</dbReference>
<dbReference type="Gene3D" id="3.40.50.300">
    <property type="entry name" value="P-loop containing nucleotide triphosphate hydrolases"/>
    <property type="match status" value="1"/>
</dbReference>
<feature type="binding site" evidence="12">
    <location>
        <begin position="30"/>
        <end position="37"/>
    </location>
    <ligand>
        <name>ATP</name>
        <dbReference type="ChEBI" id="CHEBI:30616"/>
    </ligand>
</feature>
<evidence type="ECO:0000256" key="12">
    <source>
        <dbReference type="HAMAP-Rule" id="MF_00365"/>
    </source>
</evidence>
<name>A0A9D9H8B8_9LACO</name>
<feature type="domain" description="RecF/RecN/SMC N-terminal" evidence="14">
    <location>
        <begin position="2"/>
        <end position="362"/>
    </location>
</feature>
<evidence type="ECO:0000313" key="15">
    <source>
        <dbReference type="EMBL" id="MBO8441841.1"/>
    </source>
</evidence>
<dbReference type="Proteomes" id="UP000823614">
    <property type="component" value="Unassembled WGS sequence"/>
</dbReference>
<dbReference type="PANTHER" id="PTHR32182">
    <property type="entry name" value="DNA REPLICATION AND REPAIR PROTEIN RECF"/>
    <property type="match status" value="1"/>
</dbReference>
<evidence type="ECO:0000256" key="6">
    <source>
        <dbReference type="ARBA" id="ARBA00022741"/>
    </source>
</evidence>
<comment type="similarity">
    <text evidence="2 12 13">Belongs to the RecF family.</text>
</comment>
<evidence type="ECO:0000256" key="13">
    <source>
        <dbReference type="RuleBase" id="RU000578"/>
    </source>
</evidence>
<comment type="caution">
    <text evidence="15">The sequence shown here is derived from an EMBL/GenBank/DDBJ whole genome shotgun (WGS) entry which is preliminary data.</text>
</comment>
<comment type="subcellular location">
    <subcellularLocation>
        <location evidence="1 12 13">Cytoplasm</location>
    </subcellularLocation>
</comment>
<dbReference type="PANTHER" id="PTHR32182:SF0">
    <property type="entry name" value="DNA REPLICATION AND REPAIR PROTEIN RECF"/>
    <property type="match status" value="1"/>
</dbReference>
<keyword evidence="7 12" id="KW-0227">DNA damage</keyword>
<proteinExistence type="inferred from homology"/>
<evidence type="ECO:0000256" key="3">
    <source>
        <dbReference type="ARBA" id="ARBA00020170"/>
    </source>
</evidence>
<keyword evidence="11 12" id="KW-0742">SOS response</keyword>
<evidence type="ECO:0000256" key="9">
    <source>
        <dbReference type="ARBA" id="ARBA00023125"/>
    </source>
</evidence>
<dbReference type="InterPro" id="IPR001238">
    <property type="entry name" value="DNA-binding_RecF"/>
</dbReference>
<evidence type="ECO:0000256" key="5">
    <source>
        <dbReference type="ARBA" id="ARBA00022705"/>
    </source>
</evidence>
<comment type="function">
    <text evidence="12 13">The RecF protein is involved in DNA metabolism; it is required for DNA replication and normal SOS inducibility. RecF binds preferentially to single-stranded, linear DNA. It also seems to bind ATP.</text>
</comment>
<evidence type="ECO:0000256" key="2">
    <source>
        <dbReference type="ARBA" id="ARBA00008016"/>
    </source>
</evidence>
<dbReference type="InterPro" id="IPR003395">
    <property type="entry name" value="RecF/RecN/SMC_N"/>
</dbReference>
<dbReference type="EMBL" id="JADIMP010000087">
    <property type="protein sequence ID" value="MBO8441841.1"/>
    <property type="molecule type" value="Genomic_DNA"/>
</dbReference>
<keyword evidence="9 12" id="KW-0238">DNA-binding</keyword>
<dbReference type="SUPFAM" id="SSF52540">
    <property type="entry name" value="P-loop containing nucleoside triphosphate hydrolases"/>
    <property type="match status" value="1"/>
</dbReference>
<dbReference type="Gene3D" id="1.20.1050.90">
    <property type="entry name" value="RecF/RecN/SMC, N-terminal domain"/>
    <property type="match status" value="1"/>
</dbReference>
<keyword evidence="8 12" id="KW-0067">ATP-binding</keyword>
<organism evidence="15 16">
    <name type="scientific">Candidatus Gallilactobacillus intestinavium</name>
    <dbReference type="NCBI Taxonomy" id="2840838"/>
    <lineage>
        <taxon>Bacteria</taxon>
        <taxon>Bacillati</taxon>
        <taxon>Bacillota</taxon>
        <taxon>Bacilli</taxon>
        <taxon>Lactobacillales</taxon>
        <taxon>Lactobacillaceae</taxon>
        <taxon>Lactobacillaceae incertae sedis</taxon>
        <taxon>Candidatus Gallilactobacillus</taxon>
    </lineage>
</organism>
<evidence type="ECO:0000256" key="8">
    <source>
        <dbReference type="ARBA" id="ARBA00022840"/>
    </source>
</evidence>
<evidence type="ECO:0000256" key="10">
    <source>
        <dbReference type="ARBA" id="ARBA00023204"/>
    </source>
</evidence>
<dbReference type="GO" id="GO:0000731">
    <property type="term" value="P:DNA synthesis involved in DNA repair"/>
    <property type="evidence" value="ECO:0007669"/>
    <property type="project" value="TreeGrafter"/>
</dbReference>
<dbReference type="InterPro" id="IPR027417">
    <property type="entry name" value="P-loop_NTPase"/>
</dbReference>
<evidence type="ECO:0000256" key="11">
    <source>
        <dbReference type="ARBA" id="ARBA00023236"/>
    </source>
</evidence>
<dbReference type="HAMAP" id="MF_00365">
    <property type="entry name" value="RecF"/>
    <property type="match status" value="1"/>
</dbReference>
<dbReference type="GO" id="GO:0005737">
    <property type="term" value="C:cytoplasm"/>
    <property type="evidence" value="ECO:0007669"/>
    <property type="project" value="UniProtKB-SubCell"/>
</dbReference>
<dbReference type="PROSITE" id="PS00618">
    <property type="entry name" value="RECF_2"/>
    <property type="match status" value="1"/>
</dbReference>
<reference evidence="15" key="2">
    <citation type="journal article" date="2021" name="PeerJ">
        <title>Extensive microbial diversity within the chicken gut microbiome revealed by metagenomics and culture.</title>
        <authorList>
            <person name="Gilroy R."/>
            <person name="Ravi A."/>
            <person name="Getino M."/>
            <person name="Pursley I."/>
            <person name="Horton D.L."/>
            <person name="Alikhan N.F."/>
            <person name="Baker D."/>
            <person name="Gharbi K."/>
            <person name="Hall N."/>
            <person name="Watson M."/>
            <person name="Adriaenssens E.M."/>
            <person name="Foster-Nyarko E."/>
            <person name="Jarju S."/>
            <person name="Secka A."/>
            <person name="Antonio M."/>
            <person name="Oren A."/>
            <person name="Chaudhuri R.R."/>
            <person name="La Ragione R."/>
            <person name="Hildebrand F."/>
            <person name="Pallen M.J."/>
        </authorList>
    </citation>
    <scope>NUCLEOTIDE SEQUENCE</scope>
    <source>
        <strain evidence="15">C6-149</strain>
    </source>
</reference>
<reference evidence="15" key="1">
    <citation type="submission" date="2020-10" db="EMBL/GenBank/DDBJ databases">
        <authorList>
            <person name="Gilroy R."/>
        </authorList>
    </citation>
    <scope>NUCLEOTIDE SEQUENCE</scope>
    <source>
        <strain evidence="15">C6-149</strain>
    </source>
</reference>
<evidence type="ECO:0000259" key="14">
    <source>
        <dbReference type="Pfam" id="PF02463"/>
    </source>
</evidence>
<dbReference type="InterPro" id="IPR018078">
    <property type="entry name" value="DNA-binding_RecF_CS"/>
</dbReference>
<dbReference type="Pfam" id="PF02463">
    <property type="entry name" value="SMC_N"/>
    <property type="match status" value="1"/>
</dbReference>
<evidence type="ECO:0000313" key="16">
    <source>
        <dbReference type="Proteomes" id="UP000823614"/>
    </source>
</evidence>
<accession>A0A9D9H8B8</accession>
<dbReference type="InterPro" id="IPR042174">
    <property type="entry name" value="RecF_2"/>
</dbReference>
<sequence>MYLSELSLKKFRNYIDINISLKNGINILIGKNAQGKTNFLESIYVLSLTHSHRTNNDRDLINWDNNEAYIGGKLVKKTGIIPIELIIGKKGKKGKVNHLEQTKLSTYVGNINVVLFAPEDLKIVKGSPSIRRQFMNQEFGQISPKYLYNLSQYKSILKQKNNYLKKIKYNKSSDLLYLDVLNDQLSAYGAEIVKARKKFLKKLEKWSQDLYGKISQNAEKLTFDYNNQVSEKPDDSIDVFYEKYKKKFKEYQKKEIDQGTTLIGPHRDDLLFKLNNKNVQSFGSQGQQRSVALAVKLSEIDLMKEVTGEYPILLLDDVLSELDDFRQTHLLKAIQSKVQTFLTTTSLSGIIKKLIDTPKIFKVNSGNIVEIEGDK</sequence>
<dbReference type="GO" id="GO:0006302">
    <property type="term" value="P:double-strand break repair"/>
    <property type="evidence" value="ECO:0007669"/>
    <property type="project" value="TreeGrafter"/>
</dbReference>
<keyword evidence="4 12" id="KW-0963">Cytoplasm</keyword>
<keyword evidence="5 12" id="KW-0235">DNA replication</keyword>
<evidence type="ECO:0000256" key="7">
    <source>
        <dbReference type="ARBA" id="ARBA00022763"/>
    </source>
</evidence>
<dbReference type="GO" id="GO:0005524">
    <property type="term" value="F:ATP binding"/>
    <property type="evidence" value="ECO:0007669"/>
    <property type="project" value="UniProtKB-UniRule"/>
</dbReference>
<dbReference type="AlphaFoldDB" id="A0A9D9H8B8"/>
<dbReference type="GO" id="GO:0006260">
    <property type="term" value="P:DNA replication"/>
    <property type="evidence" value="ECO:0007669"/>
    <property type="project" value="UniProtKB-UniRule"/>
</dbReference>
<keyword evidence="6 12" id="KW-0547">Nucleotide-binding</keyword>